<name>A0A930UCN9_9GAMM</name>
<reference evidence="1" key="1">
    <citation type="submission" date="2020-10" db="EMBL/GenBank/DDBJ databases">
        <title>An improved Amphimedon queenslandica hologenome assembly reveals how three proteobacterial symbionts can extend the metabolic phenotypic of their marine sponge host.</title>
        <authorList>
            <person name="Degnan B."/>
            <person name="Degnan S."/>
            <person name="Xiang X."/>
        </authorList>
    </citation>
    <scope>NUCLEOTIDE SEQUENCE</scope>
    <source>
        <strain evidence="1">AqS2</strain>
    </source>
</reference>
<gene>
    <name evidence="1" type="ORF">ISN26_05340</name>
</gene>
<comment type="caution">
    <text evidence="1">The sequence shown here is derived from an EMBL/GenBank/DDBJ whole genome shotgun (WGS) entry which is preliminary data.</text>
</comment>
<dbReference type="Proteomes" id="UP000604381">
    <property type="component" value="Unassembled WGS sequence"/>
</dbReference>
<evidence type="ECO:0000313" key="2">
    <source>
        <dbReference type="Proteomes" id="UP000604381"/>
    </source>
</evidence>
<dbReference type="AlphaFoldDB" id="A0A930UCN9"/>
<keyword evidence="2" id="KW-1185">Reference proteome</keyword>
<evidence type="ECO:0000313" key="1">
    <source>
        <dbReference type="EMBL" id="MBF2735485.1"/>
    </source>
</evidence>
<dbReference type="EMBL" id="JADHEI010000033">
    <property type="protein sequence ID" value="MBF2735485.1"/>
    <property type="molecule type" value="Genomic_DNA"/>
</dbReference>
<accession>A0A930UCN9</accession>
<organism evidence="1 2">
    <name type="scientific">Candidatus Amphirhobacter heronislandensis</name>
    <dbReference type="NCBI Taxonomy" id="1732024"/>
    <lineage>
        <taxon>Bacteria</taxon>
        <taxon>Pseudomonadati</taxon>
        <taxon>Pseudomonadota</taxon>
        <taxon>Gammaproteobacteria</taxon>
        <taxon>Candidatus Tethybacterales</taxon>
        <taxon>Candidatus Tethybacteraceae</taxon>
        <taxon>Candidatus Amphirhobacter</taxon>
    </lineage>
</organism>
<proteinExistence type="predicted"/>
<protein>
    <submittedName>
        <fullName evidence="1">Uncharacterized protein</fullName>
    </submittedName>
</protein>
<sequence length="90" mass="10009">MSEKKGSDREVLEKYLLGALTLGGSKLQEIWAENAQEGHAAAQSQQDRETVRRRLEQHLRGAATLGGSKLLQIWRENSLRAPKDQGAPDE</sequence>